<geneLocation type="plasmid" evidence="2 3">
    <name>pSCL4</name>
</geneLocation>
<name>B5GRW2_STRCL</name>
<dbReference type="OrthoDB" id="3698359at2"/>
<dbReference type="Proteomes" id="UP000002357">
    <property type="component" value="Plasmid pSCL4"/>
</dbReference>
<organism evidence="2 3">
    <name type="scientific">Streptomyces clavuligerus</name>
    <dbReference type="NCBI Taxonomy" id="1901"/>
    <lineage>
        <taxon>Bacteria</taxon>
        <taxon>Bacillati</taxon>
        <taxon>Actinomycetota</taxon>
        <taxon>Actinomycetes</taxon>
        <taxon>Kitasatosporales</taxon>
        <taxon>Streptomycetaceae</taxon>
        <taxon>Streptomyces</taxon>
    </lineage>
</organism>
<evidence type="ECO:0000256" key="1">
    <source>
        <dbReference type="SAM" id="MobiDB-lite"/>
    </source>
</evidence>
<keyword evidence="2" id="KW-0614">Plasmid</keyword>
<dbReference type="EMBL" id="CM000914">
    <property type="protein sequence ID" value="EFG03758.2"/>
    <property type="molecule type" value="Genomic_DNA"/>
</dbReference>
<evidence type="ECO:0000313" key="2">
    <source>
        <dbReference type="EMBL" id="EFG03758.2"/>
    </source>
</evidence>
<proteinExistence type="predicted"/>
<reference evidence="2 3" key="1">
    <citation type="journal article" date="2010" name="Genome Biol. Evol.">
        <title>The sequence of a 1.8-mb bacterial linear plasmid reveals a rich evolutionary reservoir of secondary metabolic pathways.</title>
        <authorList>
            <person name="Medema M.H."/>
            <person name="Trefzer A."/>
            <person name="Kovalchuk A."/>
            <person name="van den Berg M."/>
            <person name="Mueller U."/>
            <person name="Heijne W."/>
            <person name="Wu L."/>
            <person name="Alam M.T."/>
            <person name="Ronning C.M."/>
            <person name="Nierman W.C."/>
            <person name="Bovenberg R.A.L."/>
            <person name="Breitling R."/>
            <person name="Takano E."/>
        </authorList>
    </citation>
    <scope>NUCLEOTIDE SEQUENCE [LARGE SCALE GENOMIC DNA]</scope>
    <source>
        <strain evidence="3">ATCC 27064 / DSM 738 / JCM 4710 / NBRC 13307 / NCIMB 12785 / NRRL 3585 / VKM Ac-602</strain>
        <plasmid evidence="2">pSCL4</plasmid>
    </source>
</reference>
<feature type="region of interest" description="Disordered" evidence="1">
    <location>
        <begin position="64"/>
        <end position="94"/>
    </location>
</feature>
<keyword evidence="3" id="KW-1185">Reference proteome</keyword>
<dbReference type="AlphaFoldDB" id="B5GRW2"/>
<feature type="compositionally biased region" description="Basic residues" evidence="1">
    <location>
        <begin position="78"/>
        <end position="87"/>
    </location>
</feature>
<evidence type="ECO:0000313" key="3">
    <source>
        <dbReference type="Proteomes" id="UP000002357"/>
    </source>
</evidence>
<gene>
    <name evidence="2" type="ORF">SCLAV_p0267</name>
</gene>
<protein>
    <submittedName>
        <fullName evidence="2">Putative recombinase</fullName>
    </submittedName>
</protein>
<accession>B5GRW2</accession>
<sequence>MRRIGGEIFPDTLSEYQCARDAVRLAPRTLDELVRPVLESCEYHGTMPWQLLSREVDRYVAGVGKRAASPRKPPCPPHQRRPPRAHRCAAPLMP</sequence>